<evidence type="ECO:0000256" key="8">
    <source>
        <dbReference type="SAM" id="MobiDB-lite"/>
    </source>
</evidence>
<dbReference type="KEGG" id="bvk:117238713"/>
<dbReference type="InterPro" id="IPR034217">
    <property type="entry name" value="SART3_RRM1"/>
</dbReference>
<evidence type="ECO:0000259" key="9">
    <source>
        <dbReference type="PROSITE" id="PS50102"/>
    </source>
</evidence>
<dbReference type="Gene3D" id="3.30.70.330">
    <property type="match status" value="2"/>
</dbReference>
<protein>
    <submittedName>
        <fullName evidence="11">Squamous cell carcinoma antigen recognized by T-cells 3-like isoform X1</fullName>
    </submittedName>
</protein>
<feature type="region of interest" description="Disordered" evidence="8">
    <location>
        <begin position="1"/>
        <end position="62"/>
    </location>
</feature>
<evidence type="ECO:0000256" key="4">
    <source>
        <dbReference type="ARBA" id="ARBA00022884"/>
    </source>
</evidence>
<dbReference type="PROSITE" id="PS50102">
    <property type="entry name" value="RRM"/>
    <property type="match status" value="2"/>
</dbReference>
<dbReference type="Gene3D" id="1.25.40.10">
    <property type="entry name" value="Tetratricopeptide repeat domain"/>
    <property type="match status" value="2"/>
</dbReference>
<evidence type="ECO:0000256" key="1">
    <source>
        <dbReference type="ARBA" id="ARBA00004123"/>
    </source>
</evidence>
<gene>
    <name evidence="11" type="primary">LOC117238713</name>
</gene>
<dbReference type="PANTHER" id="PTHR17204">
    <property type="entry name" value="PRE-MRNA PROCESSING PROTEIN PRP39-RELATED"/>
    <property type="match status" value="1"/>
</dbReference>
<dbReference type="InterPro" id="IPR035979">
    <property type="entry name" value="RBD_domain_sf"/>
</dbReference>
<dbReference type="GO" id="GO:0006397">
    <property type="term" value="P:mRNA processing"/>
    <property type="evidence" value="ECO:0007669"/>
    <property type="project" value="UniProtKB-KW"/>
</dbReference>
<dbReference type="RefSeq" id="XP_033359736.1">
    <property type="nucleotide sequence ID" value="XM_033503845.1"/>
</dbReference>
<keyword evidence="6" id="KW-0539">Nucleus</keyword>
<name>A0A6J3L5I4_9HYME</name>
<evidence type="ECO:0000256" key="5">
    <source>
        <dbReference type="ARBA" id="ARBA00023187"/>
    </source>
</evidence>
<keyword evidence="2" id="KW-0507">mRNA processing</keyword>
<reference evidence="11" key="1">
    <citation type="submission" date="2025-08" db="UniProtKB">
        <authorList>
            <consortium name="RefSeq"/>
        </authorList>
    </citation>
    <scope>IDENTIFICATION</scope>
    <source>
        <tissue evidence="11">Muscle</tissue>
    </source>
</reference>
<dbReference type="InterPro" id="IPR000504">
    <property type="entry name" value="RRM_dom"/>
</dbReference>
<dbReference type="GO" id="GO:0005634">
    <property type="term" value="C:nucleus"/>
    <property type="evidence" value="ECO:0007669"/>
    <property type="project" value="UniProtKB-SubCell"/>
</dbReference>
<dbReference type="FunFam" id="1.25.40.10:FF:000098">
    <property type="entry name" value="Squamous cell carcinoma antigen recognized by T-cells 3"/>
    <property type="match status" value="1"/>
</dbReference>
<dbReference type="Proteomes" id="UP000504631">
    <property type="component" value="Unplaced"/>
</dbReference>
<keyword evidence="10" id="KW-1185">Reference proteome</keyword>
<dbReference type="InterPro" id="IPR011990">
    <property type="entry name" value="TPR-like_helical_dom_sf"/>
</dbReference>
<dbReference type="InterPro" id="IPR012677">
    <property type="entry name" value="Nucleotide-bd_a/b_plait_sf"/>
</dbReference>
<evidence type="ECO:0000256" key="6">
    <source>
        <dbReference type="ARBA" id="ARBA00023242"/>
    </source>
</evidence>
<dbReference type="PANTHER" id="PTHR17204:SF25">
    <property type="entry name" value="RRM DOMAIN-CONTAINING PROTEIN"/>
    <property type="match status" value="1"/>
</dbReference>
<feature type="domain" description="RRM" evidence="9">
    <location>
        <begin position="769"/>
        <end position="846"/>
    </location>
</feature>
<keyword evidence="3" id="KW-0677">Repeat</keyword>
<evidence type="ECO:0000256" key="2">
    <source>
        <dbReference type="ARBA" id="ARBA00022664"/>
    </source>
</evidence>
<dbReference type="Pfam" id="PF00076">
    <property type="entry name" value="RRM_1"/>
    <property type="match status" value="2"/>
</dbReference>
<dbReference type="CDD" id="cd12391">
    <property type="entry name" value="RRM1_SART3"/>
    <property type="match status" value="1"/>
</dbReference>
<dbReference type="InterPro" id="IPR034218">
    <property type="entry name" value="SART3_RRM2"/>
</dbReference>
<dbReference type="SMART" id="SM00360">
    <property type="entry name" value="RRM"/>
    <property type="match status" value="2"/>
</dbReference>
<evidence type="ECO:0000313" key="10">
    <source>
        <dbReference type="Proteomes" id="UP000504631"/>
    </source>
</evidence>
<dbReference type="SMART" id="SM00386">
    <property type="entry name" value="HAT"/>
    <property type="match status" value="8"/>
</dbReference>
<dbReference type="CDD" id="cd12392">
    <property type="entry name" value="RRM2_SART3"/>
    <property type="match status" value="1"/>
</dbReference>
<feature type="compositionally biased region" description="Acidic residues" evidence="8">
    <location>
        <begin position="1"/>
        <end position="10"/>
    </location>
</feature>
<dbReference type="GO" id="GO:0008380">
    <property type="term" value="P:RNA splicing"/>
    <property type="evidence" value="ECO:0007669"/>
    <property type="project" value="UniProtKB-KW"/>
</dbReference>
<dbReference type="InterPro" id="IPR003107">
    <property type="entry name" value="HAT"/>
</dbReference>
<proteinExistence type="predicted"/>
<evidence type="ECO:0000256" key="3">
    <source>
        <dbReference type="ARBA" id="ARBA00022737"/>
    </source>
</evidence>
<dbReference type="GeneID" id="117238713"/>
<comment type="subcellular location">
    <subcellularLocation>
        <location evidence="1">Nucleus</location>
    </subcellularLocation>
</comment>
<accession>A0A6J3L5I4</accession>
<feature type="domain" description="RRM" evidence="9">
    <location>
        <begin position="675"/>
        <end position="751"/>
    </location>
</feature>
<dbReference type="SUPFAM" id="SSF48452">
    <property type="entry name" value="TPR-like"/>
    <property type="match status" value="1"/>
</dbReference>
<sequence>MEEMDIGNEENNDKSSPEESVYNEKNGSIENKDELEEDMDNEVNDDQESEEDDEEDADEAEVKALETSLAQNPYDYTSHVALINKLQKMGELERLRTARKNMSSKYPLSSELWLSWMRDEIKLATIPEQKAEVVKLCERAVKDYLCVDVWLEYLQFSIGNMGTEKDAAKNIRQLFERALTDVGLHTIKGAIIWEAFREFEAVLYALIDPSNQTERKEQLERIGNLFKRQLACPLLDMEKTYEEYEAWRYGDGAEAVIDDKIVSGGYERALSKLNLRLPYEERIVSAQTEEELLDSYKMYLSYEQQNGDPGRITVLYERAITDLSLEMSIWLDYLKYLEENIKIESVLDQVYQRATRNVPWCAKIWQKWIKSYEKWDKSVLEVQTLLENALTTGFSTAEEYRNLWMTYLEYLRRRLDRCSSDEKKQLEVLRNTFNRACEHLAKSFGLDGDPNCIILQYWARTEAIHANNMEKARSLWADILSQGHSTTASYWLEYISLERCYGDTKHLRKLFQKALSLVKDWPESIANSWIDFERDEGTLEQMELCEIRTKEKLDKVAEERQKTQQISNLELSPSQNKKAYKRKQKDTGKWKNLGAYPIKIMKVETHLKPKIRESHLNFEKKDNVDIEEEEIADVTKTKLMKKVLKEPNIPPPPGFKAPESEQMEIDYVHEVDDKISVFISNLDYSASEEEVRNALKPAGPITMVKMIRSYNGRSKGYCYVQLSSKEAVDKALELDRVPIRGRPMFVSRCDPNKTTRESVFKYSCSLEKNKLFVKGLPVSTTKEDLEEIFKVHGSLKEVRIVTYRNGHSKGLAYVEFVDENSAGKALLAIDGMKIGDKIISVAISQPPERKKDPIKSLGGSTVSRTTFGTPKTLLSMVPRTVKTAATKGSAIATGNGAVPKMSNQDFRNMLLNKK</sequence>
<dbReference type="GO" id="GO:0003723">
    <property type="term" value="F:RNA binding"/>
    <property type="evidence" value="ECO:0007669"/>
    <property type="project" value="UniProtKB-UniRule"/>
</dbReference>
<feature type="compositionally biased region" description="Acidic residues" evidence="8">
    <location>
        <begin position="33"/>
        <end position="59"/>
    </location>
</feature>
<evidence type="ECO:0000313" key="11">
    <source>
        <dbReference type="RefSeq" id="XP_033359736.1"/>
    </source>
</evidence>
<evidence type="ECO:0000256" key="7">
    <source>
        <dbReference type="PROSITE-ProRule" id="PRU00176"/>
    </source>
</evidence>
<dbReference type="Pfam" id="PF05843">
    <property type="entry name" value="Suf"/>
    <property type="match status" value="1"/>
</dbReference>
<organism evidence="10 11">
    <name type="scientific">Bombus vosnesenskii</name>
    <dbReference type="NCBI Taxonomy" id="207650"/>
    <lineage>
        <taxon>Eukaryota</taxon>
        <taxon>Metazoa</taxon>
        <taxon>Ecdysozoa</taxon>
        <taxon>Arthropoda</taxon>
        <taxon>Hexapoda</taxon>
        <taxon>Insecta</taxon>
        <taxon>Pterygota</taxon>
        <taxon>Neoptera</taxon>
        <taxon>Endopterygota</taxon>
        <taxon>Hymenoptera</taxon>
        <taxon>Apocrita</taxon>
        <taxon>Aculeata</taxon>
        <taxon>Apoidea</taxon>
        <taxon>Anthophila</taxon>
        <taxon>Apidae</taxon>
        <taxon>Bombus</taxon>
        <taxon>Pyrobombus</taxon>
    </lineage>
</organism>
<dbReference type="SUPFAM" id="SSF54928">
    <property type="entry name" value="RNA-binding domain, RBD"/>
    <property type="match status" value="2"/>
</dbReference>
<keyword evidence="4 7" id="KW-0694">RNA-binding</keyword>
<keyword evidence="5" id="KW-0508">mRNA splicing</keyword>
<dbReference type="InterPro" id="IPR008847">
    <property type="entry name" value="Suf"/>
</dbReference>
<dbReference type="AlphaFoldDB" id="A0A6J3L5I4"/>